<gene>
    <name evidence="3" type="primary">LOC107899163</name>
</gene>
<dbReference type="PANTHER" id="PTHR46137:SF1">
    <property type="entry name" value="LRAT DOMAIN-CONTAINING PROTEIN"/>
    <property type="match status" value="1"/>
</dbReference>
<keyword evidence="2" id="KW-1185">Reference proteome</keyword>
<organism evidence="2 3">
    <name type="scientific">Gossypium hirsutum</name>
    <name type="common">Upland cotton</name>
    <name type="synonym">Gossypium mexicanum</name>
    <dbReference type="NCBI Taxonomy" id="3635"/>
    <lineage>
        <taxon>Eukaryota</taxon>
        <taxon>Viridiplantae</taxon>
        <taxon>Streptophyta</taxon>
        <taxon>Embryophyta</taxon>
        <taxon>Tracheophyta</taxon>
        <taxon>Spermatophyta</taxon>
        <taxon>Magnoliopsida</taxon>
        <taxon>eudicotyledons</taxon>
        <taxon>Gunneridae</taxon>
        <taxon>Pentapetalae</taxon>
        <taxon>rosids</taxon>
        <taxon>malvids</taxon>
        <taxon>Malvales</taxon>
        <taxon>Malvaceae</taxon>
        <taxon>Malvoideae</taxon>
        <taxon>Gossypium</taxon>
    </lineage>
</organism>
<reference evidence="2" key="1">
    <citation type="journal article" date="2020" name="Nat. Genet.">
        <title>Genomic diversifications of five Gossypium allopolyploid species and their impact on cotton improvement.</title>
        <authorList>
            <person name="Chen Z.J."/>
            <person name="Sreedasyam A."/>
            <person name="Ando A."/>
            <person name="Song Q."/>
            <person name="De Santiago L.M."/>
            <person name="Hulse-Kemp A.M."/>
            <person name="Ding M."/>
            <person name="Ye W."/>
            <person name="Kirkbride R.C."/>
            <person name="Jenkins J."/>
            <person name="Plott C."/>
            <person name="Lovell J."/>
            <person name="Lin Y.M."/>
            <person name="Vaughn R."/>
            <person name="Liu B."/>
            <person name="Simpson S."/>
            <person name="Scheffler B.E."/>
            <person name="Wen L."/>
            <person name="Saski C.A."/>
            <person name="Grover C.E."/>
            <person name="Hu G."/>
            <person name="Conover J.L."/>
            <person name="Carlson J.W."/>
            <person name="Shu S."/>
            <person name="Boston L.B."/>
            <person name="Williams M."/>
            <person name="Peterson D.G."/>
            <person name="McGee K."/>
            <person name="Jones D.C."/>
            <person name="Wendel J.F."/>
            <person name="Stelly D.M."/>
            <person name="Grimwood J."/>
            <person name="Schmutz J."/>
        </authorList>
    </citation>
    <scope>NUCLEOTIDE SEQUENCE [LARGE SCALE GENOMIC DNA]</scope>
    <source>
        <strain evidence="2">cv. TM-1</strain>
    </source>
</reference>
<dbReference type="PANTHER" id="PTHR46137">
    <property type="entry name" value="OS05G0310600 PROTEIN"/>
    <property type="match status" value="1"/>
</dbReference>
<dbReference type="InterPro" id="IPR007053">
    <property type="entry name" value="LRAT_dom"/>
</dbReference>
<dbReference type="PROSITE" id="PS51934">
    <property type="entry name" value="LRAT"/>
    <property type="match status" value="1"/>
</dbReference>
<dbReference type="RefSeq" id="XP_016680280.1">
    <property type="nucleotide sequence ID" value="XM_016824791.2"/>
</dbReference>
<evidence type="ECO:0000313" key="3">
    <source>
        <dbReference type="RefSeq" id="XP_016680280.1"/>
    </source>
</evidence>
<dbReference type="Gene3D" id="3.90.1720.10">
    <property type="entry name" value="endopeptidase domain like (from Nostoc punctiforme)"/>
    <property type="match status" value="1"/>
</dbReference>
<dbReference type="GeneID" id="107899163"/>
<dbReference type="KEGG" id="ghi:107899163"/>
<reference evidence="3" key="2">
    <citation type="submission" date="2025-08" db="UniProtKB">
        <authorList>
            <consortium name="RefSeq"/>
        </authorList>
    </citation>
    <scope>IDENTIFICATION</scope>
</reference>
<dbReference type="STRING" id="3635.A0A1U8IQE1"/>
<name>A0A1U8IQE1_GOSHI</name>
<evidence type="ECO:0000313" key="2">
    <source>
        <dbReference type="Proteomes" id="UP000818029"/>
    </source>
</evidence>
<dbReference type="Pfam" id="PF04970">
    <property type="entry name" value="LRAT"/>
    <property type="match status" value="1"/>
</dbReference>
<accession>A0A1U8IQE1</accession>
<evidence type="ECO:0000259" key="1">
    <source>
        <dbReference type="PROSITE" id="PS51934"/>
    </source>
</evidence>
<protein>
    <submittedName>
        <fullName evidence="3">Protein LEAD-SENSITIVE 1</fullName>
    </submittedName>
</protein>
<dbReference type="AlphaFoldDB" id="A0A1U8IQE1"/>
<proteinExistence type="predicted"/>
<dbReference type="PaxDb" id="3635-A0A1U8IQE1"/>
<dbReference type="OrthoDB" id="68610at2759"/>
<dbReference type="Proteomes" id="UP000818029">
    <property type="component" value="Chromosome D08"/>
</dbReference>
<sequence length="199" mass="21944">MGQPQSKPRFLQPGDHIYCEREGGLYDHHGIYVGDDMVIHLQGKAKKLEPLPECRKCKDKRVQNGEIAKVCIDCFLRGEKPRIYDYGVPLNEFRFRKRGTCCPHHSKPPHEVISAATYFLEGASFGHYDMFNNNCENFAVYCKTGCADGYQIVGFLEKGSLATAAVAASLGGPPGIVLCAASMAIYGTSKVVTGLNRHN</sequence>
<feature type="domain" description="LRAT" evidence="1">
    <location>
        <begin position="18"/>
        <end position="151"/>
    </location>
</feature>